<dbReference type="PANTHER" id="PTHR31719:SF164">
    <property type="entry name" value="NAC DOMAIN-CONTAINING PROTEIN"/>
    <property type="match status" value="1"/>
</dbReference>
<dbReference type="EMBL" id="OZ034818">
    <property type="protein sequence ID" value="CAL1386697.1"/>
    <property type="molecule type" value="Genomic_DNA"/>
</dbReference>
<feature type="domain" description="NAC" evidence="6">
    <location>
        <begin position="10"/>
        <end position="186"/>
    </location>
</feature>
<keyword evidence="3" id="KW-0804">Transcription</keyword>
<name>A0AAV2ELT2_9ROSI</name>
<proteinExistence type="predicted"/>
<sequence>MSKSDRRPRRDVGFRFFPTDEELVVNYLLSKLIGVPPPSGDYVNDCDLYGDLEPWEIWHKFRGRGCEEEEDEDAADNDLYFVTPLKKRTATGLRIDRSVGSNGGSWHGEDSGKEGQTPDGLVSWTVKRFSYRPKKSKGGQEKNGPGPTTSTSWIMHEYCLLDRPIPFLGLDSAAATRLAVCRIRKKPDSSSRKRKNNNKGPKVIFIDLEDDDYNDVVEAESSTIDNKRQKADTTSFQAETESCSSEVKEGCGGGNHDEGAVASYVAELERSLSEVEEDCVVGNVNGGEEAVSSYVAELEGFLSEVREDCGGDNGGDEGELEEASFDAEIEECLAELEEEEEGCSGGDDGDEEELAASTTSDFEALIQQYFSAGAAPGVVASSVVSVHG</sequence>
<organism evidence="7 8">
    <name type="scientific">Linum trigynum</name>
    <dbReference type="NCBI Taxonomy" id="586398"/>
    <lineage>
        <taxon>Eukaryota</taxon>
        <taxon>Viridiplantae</taxon>
        <taxon>Streptophyta</taxon>
        <taxon>Embryophyta</taxon>
        <taxon>Tracheophyta</taxon>
        <taxon>Spermatophyta</taxon>
        <taxon>Magnoliopsida</taxon>
        <taxon>eudicotyledons</taxon>
        <taxon>Gunneridae</taxon>
        <taxon>Pentapetalae</taxon>
        <taxon>rosids</taxon>
        <taxon>fabids</taxon>
        <taxon>Malpighiales</taxon>
        <taxon>Linaceae</taxon>
        <taxon>Linum</taxon>
    </lineage>
</organism>
<keyword evidence="2" id="KW-0238">DNA-binding</keyword>
<evidence type="ECO:0000256" key="1">
    <source>
        <dbReference type="ARBA" id="ARBA00023015"/>
    </source>
</evidence>
<dbReference type="InterPro" id="IPR003441">
    <property type="entry name" value="NAC-dom"/>
</dbReference>
<keyword evidence="1" id="KW-0805">Transcription regulation</keyword>
<feature type="region of interest" description="Disordered" evidence="5">
    <location>
        <begin position="96"/>
        <end position="120"/>
    </location>
</feature>
<dbReference type="Proteomes" id="UP001497516">
    <property type="component" value="Chromosome 5"/>
</dbReference>
<evidence type="ECO:0000259" key="6">
    <source>
        <dbReference type="PROSITE" id="PS51005"/>
    </source>
</evidence>
<keyword evidence="4" id="KW-0539">Nucleus</keyword>
<evidence type="ECO:0000313" key="7">
    <source>
        <dbReference type="EMBL" id="CAL1386697.1"/>
    </source>
</evidence>
<dbReference type="GO" id="GO:0003677">
    <property type="term" value="F:DNA binding"/>
    <property type="evidence" value="ECO:0007669"/>
    <property type="project" value="UniProtKB-KW"/>
</dbReference>
<feature type="region of interest" description="Disordered" evidence="5">
    <location>
        <begin position="336"/>
        <end position="360"/>
    </location>
</feature>
<dbReference type="GO" id="GO:0006355">
    <property type="term" value="P:regulation of DNA-templated transcription"/>
    <property type="evidence" value="ECO:0007669"/>
    <property type="project" value="InterPro"/>
</dbReference>
<protein>
    <recommendedName>
        <fullName evidence="6">NAC domain-containing protein</fullName>
    </recommendedName>
</protein>
<dbReference type="Gene3D" id="2.170.150.80">
    <property type="entry name" value="NAC domain"/>
    <property type="match status" value="1"/>
</dbReference>
<accession>A0AAV2ELT2</accession>
<keyword evidence="8" id="KW-1185">Reference proteome</keyword>
<gene>
    <name evidence="7" type="ORF">LTRI10_LOCUS27727</name>
</gene>
<dbReference type="GO" id="GO:0048731">
    <property type="term" value="P:system development"/>
    <property type="evidence" value="ECO:0007669"/>
    <property type="project" value="TreeGrafter"/>
</dbReference>
<evidence type="ECO:0000256" key="3">
    <source>
        <dbReference type="ARBA" id="ARBA00023163"/>
    </source>
</evidence>
<dbReference type="PROSITE" id="PS51005">
    <property type="entry name" value="NAC"/>
    <property type="match status" value="1"/>
</dbReference>
<dbReference type="Pfam" id="PF02365">
    <property type="entry name" value="NAM"/>
    <property type="match status" value="1"/>
</dbReference>
<evidence type="ECO:0000313" key="8">
    <source>
        <dbReference type="Proteomes" id="UP001497516"/>
    </source>
</evidence>
<dbReference type="AlphaFoldDB" id="A0AAV2ELT2"/>
<dbReference type="PANTHER" id="PTHR31719">
    <property type="entry name" value="NAC TRANSCRIPTION FACTOR 56"/>
    <property type="match status" value="1"/>
</dbReference>
<feature type="compositionally biased region" description="Acidic residues" evidence="5">
    <location>
        <begin position="336"/>
        <end position="354"/>
    </location>
</feature>
<dbReference type="SUPFAM" id="SSF101941">
    <property type="entry name" value="NAC domain"/>
    <property type="match status" value="1"/>
</dbReference>
<evidence type="ECO:0000256" key="5">
    <source>
        <dbReference type="SAM" id="MobiDB-lite"/>
    </source>
</evidence>
<evidence type="ECO:0000256" key="2">
    <source>
        <dbReference type="ARBA" id="ARBA00023125"/>
    </source>
</evidence>
<evidence type="ECO:0000256" key="4">
    <source>
        <dbReference type="ARBA" id="ARBA00023242"/>
    </source>
</evidence>
<reference evidence="7 8" key="1">
    <citation type="submission" date="2024-04" db="EMBL/GenBank/DDBJ databases">
        <authorList>
            <person name="Fracassetti M."/>
        </authorList>
    </citation>
    <scope>NUCLEOTIDE SEQUENCE [LARGE SCALE GENOMIC DNA]</scope>
</reference>
<dbReference type="InterPro" id="IPR036093">
    <property type="entry name" value="NAC_dom_sf"/>
</dbReference>